<gene>
    <name evidence="3" type="ORF">CH360_02080</name>
    <name evidence="4" type="ORF">CH373_02080</name>
</gene>
<sequence length="362" mass="39971">MEENPQTNKLQEQANLMNLALESVHTEEQAIELIQGKIKDAYLLKLKVDIENRVGVVLGVISKYRSEILELYCLFSNSDLLRRIRTFEDFAQFTHDMAEAAKQEPIDQPLCDQVGRILYSKLNKTILETYYQHWDRNDTAALVNLIENQIKAVLKVKMVRVQSDVESVSSLKVRSKAFFAGVLPTINKPVEEKVQTVTAIDDPEKAAVQRQIETIVKPFGRVVAAKTILSPVNGIDFDDLMEGDKILFNLPTGTIEEKALAKTLGAMDQEGNPKPVIGQFVAIASGKNEYHVFAKGPAGVLLRAFEERPVRLARPKASSSSPPRPPGMGSSKSSADGGNLLNYIIIGGVVLLAGLLAFILMK</sequence>
<feature type="region of interest" description="Disordered" evidence="1">
    <location>
        <begin position="312"/>
        <end position="333"/>
    </location>
</feature>
<accession>A0A2M9ZS98</accession>
<evidence type="ECO:0000313" key="3">
    <source>
        <dbReference type="EMBL" id="PJZ71315.1"/>
    </source>
</evidence>
<keyword evidence="2" id="KW-0812">Transmembrane</keyword>
<dbReference type="EMBL" id="NPDY01000001">
    <property type="protein sequence ID" value="PJZ71315.1"/>
    <property type="molecule type" value="Genomic_DNA"/>
</dbReference>
<evidence type="ECO:0000313" key="6">
    <source>
        <dbReference type="Proteomes" id="UP000231990"/>
    </source>
</evidence>
<dbReference type="AlphaFoldDB" id="A0A2M9ZS98"/>
<organism evidence="4 6">
    <name type="scientific">Leptospira perolatii</name>
    <dbReference type="NCBI Taxonomy" id="2023191"/>
    <lineage>
        <taxon>Bacteria</taxon>
        <taxon>Pseudomonadati</taxon>
        <taxon>Spirochaetota</taxon>
        <taxon>Spirochaetia</taxon>
        <taxon>Leptospirales</taxon>
        <taxon>Leptospiraceae</taxon>
        <taxon>Leptospira</taxon>
    </lineage>
</organism>
<feature type="compositionally biased region" description="Low complexity" evidence="1">
    <location>
        <begin position="315"/>
        <end position="333"/>
    </location>
</feature>
<evidence type="ECO:0000256" key="2">
    <source>
        <dbReference type="SAM" id="Phobius"/>
    </source>
</evidence>
<keyword evidence="5" id="KW-1185">Reference proteome</keyword>
<keyword evidence="2" id="KW-0472">Membrane</keyword>
<protein>
    <submittedName>
        <fullName evidence="4">Uncharacterized protein</fullName>
    </submittedName>
</protein>
<proteinExistence type="predicted"/>
<dbReference type="Proteomes" id="UP000231962">
    <property type="component" value="Unassembled WGS sequence"/>
</dbReference>
<keyword evidence="2" id="KW-1133">Transmembrane helix</keyword>
<feature type="transmembrane region" description="Helical" evidence="2">
    <location>
        <begin position="340"/>
        <end position="361"/>
    </location>
</feature>
<evidence type="ECO:0000313" key="4">
    <source>
        <dbReference type="EMBL" id="PJZ74849.1"/>
    </source>
</evidence>
<name>A0A2M9ZS98_9LEPT</name>
<dbReference type="EMBL" id="NPDZ01000001">
    <property type="protein sequence ID" value="PJZ74849.1"/>
    <property type="molecule type" value="Genomic_DNA"/>
</dbReference>
<evidence type="ECO:0000313" key="5">
    <source>
        <dbReference type="Proteomes" id="UP000231962"/>
    </source>
</evidence>
<dbReference type="RefSeq" id="WP_100712257.1">
    <property type="nucleotide sequence ID" value="NZ_NPDY01000001.1"/>
</dbReference>
<reference evidence="5 6" key="1">
    <citation type="submission" date="2017-07" db="EMBL/GenBank/DDBJ databases">
        <title>Leptospira spp. isolated from tropical soils.</title>
        <authorList>
            <person name="Thibeaux R."/>
            <person name="Iraola G."/>
            <person name="Ferres I."/>
            <person name="Bierque E."/>
            <person name="Girault D."/>
            <person name="Soupe-Gilbert M.-E."/>
            <person name="Picardeau M."/>
            <person name="Goarant C."/>
        </authorList>
    </citation>
    <scope>NUCLEOTIDE SEQUENCE [LARGE SCALE GENOMIC DNA]</scope>
    <source>
        <strain evidence="4 6">FH1-B-B1</strain>
        <strain evidence="3 5">FH1-B-C1</strain>
    </source>
</reference>
<dbReference type="OrthoDB" id="320944at2"/>
<dbReference type="Proteomes" id="UP000231990">
    <property type="component" value="Unassembled WGS sequence"/>
</dbReference>
<comment type="caution">
    <text evidence="4">The sequence shown here is derived from an EMBL/GenBank/DDBJ whole genome shotgun (WGS) entry which is preliminary data.</text>
</comment>
<dbReference type="NCBIfam" id="NF047678">
    <property type="entry name" value="LIC10486_fam"/>
    <property type="match status" value="1"/>
</dbReference>
<evidence type="ECO:0000256" key="1">
    <source>
        <dbReference type="SAM" id="MobiDB-lite"/>
    </source>
</evidence>